<evidence type="ECO:0000256" key="1">
    <source>
        <dbReference type="SAM" id="MobiDB-lite"/>
    </source>
</evidence>
<gene>
    <name evidence="3" type="primary">LOC106511993</name>
</gene>
<dbReference type="GO" id="GO:0005643">
    <property type="term" value="C:nuclear pore"/>
    <property type="evidence" value="ECO:0007669"/>
    <property type="project" value="TreeGrafter"/>
</dbReference>
<feature type="compositionally biased region" description="Basic and acidic residues" evidence="1">
    <location>
        <begin position="289"/>
        <end position="302"/>
    </location>
</feature>
<feature type="compositionally biased region" description="Acidic residues" evidence="1">
    <location>
        <begin position="275"/>
        <end position="288"/>
    </location>
</feature>
<evidence type="ECO:0000313" key="3">
    <source>
        <dbReference type="RefSeq" id="XP_013856155.1"/>
    </source>
</evidence>
<dbReference type="KEGG" id="alim:106511993"/>
<evidence type="ECO:0000313" key="2">
    <source>
        <dbReference type="Proteomes" id="UP000192220"/>
    </source>
</evidence>
<dbReference type="RefSeq" id="XP_013856155.1">
    <property type="nucleotide sequence ID" value="XM_014000701.1"/>
</dbReference>
<dbReference type="GeneID" id="106511993"/>
<proteinExistence type="predicted"/>
<accession>A0A2I4AKW9</accession>
<protein>
    <submittedName>
        <fullName evidence="3">Nucleoprotein TPR isoform X1</fullName>
    </submittedName>
</protein>
<dbReference type="STRING" id="52670.A0A2I4AKW9"/>
<sequence length="313" mass="34038">MITPAPVPTPTPTATVMPTTQVETQEAAMQSSEGPPVEHVTVYGSASGSVRSASPNVQTTLASPILTVQQIQTQATAFVQPTQQQSVTHPEPANQEPPPVVIEAAPSPQVDWPSTFPTTSVFGTVSATPGTSALTKRPREEEESSAVAIDTEAAQEDNSRAPIPKKLRINQRVGQEEEMQAEDSAEPEGVVPTDSQDGAEVNQQTEEFSNLEEAEDAATSQSMSVEQLLTPTQSETPDPLQHEVIVILTDSESEEHEEEEEEEEEAKKTSAEEKNEAEEEDAEEEEAEKEATDEKLEDEILRRSPRSRKSRKD</sequence>
<feature type="region of interest" description="Disordered" evidence="1">
    <location>
        <begin position="80"/>
        <end position="313"/>
    </location>
</feature>
<dbReference type="AlphaFoldDB" id="A0A2I4AKW9"/>
<feature type="compositionally biased region" description="Polar residues" evidence="1">
    <location>
        <begin position="218"/>
        <end position="236"/>
    </location>
</feature>
<reference evidence="3" key="1">
    <citation type="submission" date="2025-08" db="UniProtKB">
        <authorList>
            <consortium name="RefSeq"/>
        </authorList>
    </citation>
    <scope>IDENTIFICATION</scope>
</reference>
<dbReference type="GO" id="GO:0017056">
    <property type="term" value="F:structural constituent of nuclear pore"/>
    <property type="evidence" value="ECO:0007669"/>
    <property type="project" value="TreeGrafter"/>
</dbReference>
<feature type="compositionally biased region" description="Acidic residues" evidence="1">
    <location>
        <begin position="251"/>
        <end position="264"/>
    </location>
</feature>
<dbReference type="GO" id="GO:1901673">
    <property type="term" value="P:regulation of mitotic spindle assembly"/>
    <property type="evidence" value="ECO:0007669"/>
    <property type="project" value="TreeGrafter"/>
</dbReference>
<feature type="compositionally biased region" description="Acidic residues" evidence="1">
    <location>
        <begin position="176"/>
        <end position="186"/>
    </location>
</feature>
<feature type="compositionally biased region" description="Basic and acidic residues" evidence="1">
    <location>
        <begin position="265"/>
        <end position="274"/>
    </location>
</feature>
<dbReference type="PANTHER" id="PTHR18898:SF4">
    <property type="entry name" value="NUCLEOPROTEIN TPR"/>
    <property type="match status" value="1"/>
</dbReference>
<dbReference type="InParanoid" id="A0A2I4AKW9"/>
<organism evidence="2 3">
    <name type="scientific">Austrofundulus limnaeus</name>
    <name type="common">Annual killifish</name>
    <dbReference type="NCBI Taxonomy" id="52670"/>
    <lineage>
        <taxon>Eukaryota</taxon>
        <taxon>Metazoa</taxon>
        <taxon>Chordata</taxon>
        <taxon>Craniata</taxon>
        <taxon>Vertebrata</taxon>
        <taxon>Euteleostomi</taxon>
        <taxon>Actinopterygii</taxon>
        <taxon>Neopterygii</taxon>
        <taxon>Teleostei</taxon>
        <taxon>Neoteleostei</taxon>
        <taxon>Acanthomorphata</taxon>
        <taxon>Ovalentaria</taxon>
        <taxon>Atherinomorphae</taxon>
        <taxon>Cyprinodontiformes</taxon>
        <taxon>Rivulidae</taxon>
        <taxon>Austrofundulus</taxon>
    </lineage>
</organism>
<name>A0A2I4AKW9_AUSLI</name>
<feature type="compositionally biased region" description="Polar residues" evidence="1">
    <location>
        <begin position="115"/>
        <end position="134"/>
    </location>
</feature>
<dbReference type="Proteomes" id="UP000192220">
    <property type="component" value="Unplaced"/>
</dbReference>
<keyword evidence="2" id="KW-1185">Reference proteome</keyword>
<feature type="compositionally biased region" description="Polar residues" evidence="1">
    <location>
        <begin position="193"/>
        <end position="208"/>
    </location>
</feature>
<feature type="compositionally biased region" description="Basic residues" evidence="1">
    <location>
        <begin position="303"/>
        <end position="313"/>
    </location>
</feature>
<dbReference type="GO" id="GO:0006406">
    <property type="term" value="P:mRNA export from nucleus"/>
    <property type="evidence" value="ECO:0007669"/>
    <property type="project" value="TreeGrafter"/>
</dbReference>
<dbReference type="PANTHER" id="PTHR18898">
    <property type="entry name" value="NUCLEOPROTEIN TPR-RELATED"/>
    <property type="match status" value="1"/>
</dbReference>